<proteinExistence type="predicted"/>
<evidence type="ECO:0000256" key="1">
    <source>
        <dbReference type="SAM" id="MobiDB-lite"/>
    </source>
</evidence>
<name>A0ABD0Y7H1_9HEMI</name>
<dbReference type="AlphaFoldDB" id="A0ABD0Y7H1"/>
<evidence type="ECO:0000313" key="3">
    <source>
        <dbReference type="Proteomes" id="UP001558652"/>
    </source>
</evidence>
<dbReference type="Proteomes" id="UP001558652">
    <property type="component" value="Unassembled WGS sequence"/>
</dbReference>
<evidence type="ECO:0000313" key="2">
    <source>
        <dbReference type="EMBL" id="KAL1123341.1"/>
    </source>
</evidence>
<feature type="compositionally biased region" description="Basic and acidic residues" evidence="1">
    <location>
        <begin position="24"/>
        <end position="33"/>
    </location>
</feature>
<sequence>MFCPQALMIRSAVALSSSGIPLGGDRKQPELYSRHRSARDPAPFGEKRIRHTGRGGGAGERWRRIGVPKVRSQEHQGYLLKLNGVEVEHGGFRSWKEDYRPVGGPGCGFLLAH</sequence>
<gene>
    <name evidence="2" type="ORF">AAG570_002426</name>
</gene>
<comment type="caution">
    <text evidence="2">The sequence shown here is derived from an EMBL/GenBank/DDBJ whole genome shotgun (WGS) entry which is preliminary data.</text>
</comment>
<accession>A0ABD0Y7H1</accession>
<reference evidence="2 3" key="1">
    <citation type="submission" date="2024-07" db="EMBL/GenBank/DDBJ databases">
        <title>Chromosome-level genome assembly of the water stick insect Ranatra chinensis (Heteroptera: Nepidae).</title>
        <authorList>
            <person name="Liu X."/>
        </authorList>
    </citation>
    <scope>NUCLEOTIDE SEQUENCE [LARGE SCALE GENOMIC DNA]</scope>
    <source>
        <strain evidence="2">Cailab_2021Rc</strain>
        <tissue evidence="2">Muscle</tissue>
    </source>
</reference>
<dbReference type="EMBL" id="JBFDAA010000012">
    <property type="protein sequence ID" value="KAL1123341.1"/>
    <property type="molecule type" value="Genomic_DNA"/>
</dbReference>
<protein>
    <submittedName>
        <fullName evidence="2">Uncharacterized protein</fullName>
    </submittedName>
</protein>
<feature type="region of interest" description="Disordered" evidence="1">
    <location>
        <begin position="17"/>
        <end position="61"/>
    </location>
</feature>
<organism evidence="2 3">
    <name type="scientific">Ranatra chinensis</name>
    <dbReference type="NCBI Taxonomy" id="642074"/>
    <lineage>
        <taxon>Eukaryota</taxon>
        <taxon>Metazoa</taxon>
        <taxon>Ecdysozoa</taxon>
        <taxon>Arthropoda</taxon>
        <taxon>Hexapoda</taxon>
        <taxon>Insecta</taxon>
        <taxon>Pterygota</taxon>
        <taxon>Neoptera</taxon>
        <taxon>Paraneoptera</taxon>
        <taxon>Hemiptera</taxon>
        <taxon>Heteroptera</taxon>
        <taxon>Panheteroptera</taxon>
        <taxon>Nepomorpha</taxon>
        <taxon>Nepidae</taxon>
        <taxon>Ranatrinae</taxon>
        <taxon>Ranatra</taxon>
    </lineage>
</organism>
<keyword evidence="3" id="KW-1185">Reference proteome</keyword>